<dbReference type="Pfam" id="PF02515">
    <property type="entry name" value="CoA_transf_3"/>
    <property type="match status" value="1"/>
</dbReference>
<name>A0ABS2BU86_9PSED</name>
<comment type="caution">
    <text evidence="2">The sequence shown here is derived from an EMBL/GenBank/DDBJ whole genome shotgun (WGS) entry which is preliminary data.</text>
</comment>
<organism evidence="2 3">
    <name type="scientific">Pseudomonas arcuscaelestis</name>
    <dbReference type="NCBI Taxonomy" id="2710591"/>
    <lineage>
        <taxon>Bacteria</taxon>
        <taxon>Pseudomonadati</taxon>
        <taxon>Pseudomonadota</taxon>
        <taxon>Gammaproteobacteria</taxon>
        <taxon>Pseudomonadales</taxon>
        <taxon>Pseudomonadaceae</taxon>
        <taxon>Pseudomonas</taxon>
    </lineage>
</organism>
<dbReference type="InterPro" id="IPR003673">
    <property type="entry name" value="CoA-Trfase_fam_III"/>
</dbReference>
<dbReference type="Gene3D" id="3.30.1540.10">
    <property type="entry name" value="formyl-coa transferase, domain 3"/>
    <property type="match status" value="1"/>
</dbReference>
<dbReference type="SUPFAM" id="SSF89796">
    <property type="entry name" value="CoA-transferase family III (CaiB/BaiF)"/>
    <property type="match status" value="1"/>
</dbReference>
<dbReference type="InterPro" id="IPR050509">
    <property type="entry name" value="CoA-transferase_III"/>
</dbReference>
<dbReference type="PANTHER" id="PTHR48228:SF5">
    <property type="entry name" value="ALPHA-METHYLACYL-COA RACEMASE"/>
    <property type="match status" value="1"/>
</dbReference>
<dbReference type="EMBL" id="JACOPV010000003">
    <property type="protein sequence ID" value="MBM5457182.1"/>
    <property type="molecule type" value="Genomic_DNA"/>
</dbReference>
<dbReference type="Proteomes" id="UP000745663">
    <property type="component" value="Unassembled WGS sequence"/>
</dbReference>
<dbReference type="InterPro" id="IPR023606">
    <property type="entry name" value="CoA-Trfase_III_dom_1_sf"/>
</dbReference>
<dbReference type="PANTHER" id="PTHR48228">
    <property type="entry name" value="SUCCINYL-COA--D-CITRAMALATE COA-TRANSFERASE"/>
    <property type="match status" value="1"/>
</dbReference>
<dbReference type="Gene3D" id="3.40.50.10540">
    <property type="entry name" value="Crotonobetainyl-coa:carnitine coa-transferase, domain 1"/>
    <property type="match status" value="1"/>
</dbReference>
<reference evidence="2 3" key="1">
    <citation type="submission" date="2020-08" db="EMBL/GenBank/DDBJ databases">
        <title>Description of novel Pseudomonas species.</title>
        <authorList>
            <person name="Duman M."/>
            <person name="Mulet M."/>
            <person name="Altun S."/>
            <person name="Saticioglu I.B."/>
            <person name="Lalucat J."/>
            <person name="Garcia-Valdes E."/>
        </authorList>
    </citation>
    <scope>NUCLEOTIDE SEQUENCE [LARGE SCALE GENOMIC DNA]</scope>
    <source>
        <strain evidence="2 3">P66</strain>
    </source>
</reference>
<dbReference type="RefSeq" id="WP_203584153.1">
    <property type="nucleotide sequence ID" value="NZ_JACOPV010000003.1"/>
</dbReference>
<dbReference type="GO" id="GO:0016740">
    <property type="term" value="F:transferase activity"/>
    <property type="evidence" value="ECO:0007669"/>
    <property type="project" value="UniProtKB-KW"/>
</dbReference>
<dbReference type="InterPro" id="IPR044855">
    <property type="entry name" value="CoA-Trfase_III_dom3_sf"/>
</dbReference>
<accession>A0ABS2BU86</accession>
<keyword evidence="2" id="KW-0808">Transferase</keyword>
<evidence type="ECO:0000256" key="1">
    <source>
        <dbReference type="SAM" id="MobiDB-lite"/>
    </source>
</evidence>
<gene>
    <name evidence="2" type="ORF">H8F21_06305</name>
</gene>
<feature type="region of interest" description="Disordered" evidence="1">
    <location>
        <begin position="334"/>
        <end position="354"/>
    </location>
</feature>
<evidence type="ECO:0000313" key="3">
    <source>
        <dbReference type="Proteomes" id="UP000745663"/>
    </source>
</evidence>
<proteinExistence type="predicted"/>
<sequence>MSGPLAGLKVVEMAGLGPAPFCAMMLADMGAEVIRIEKPVKAEAVDNSRVQVLNRGRRSLAIDMRAEGATETVLALIAKADILIEGFRPGVMERMGLGPEVCLARNPKLVYGRMTGWGQFGPLAHAAGHDINYIAIAGALHAIGRAGEKPVVPLNYVGDFGGGGMLLGFGVLCALTEARSSGKGQVVDAAMTDGTALLSAMMYGFKAAGAWNNERGDNLLDGGAHFYDTYRCADGKFIAIGAIEPQFYSLLLKLCNITDPAFHTQRDKSAWAPLKERMSALFMTQTRQQWCALLEGTDACFAPVLDWDEAAEHPHNIERETFIRVDGVLQPAPAPRFSRSVPPTPSAPRPSGADSEAILADWGIDNERIEALKAQRII</sequence>
<protein>
    <submittedName>
        <fullName evidence="2">CoA transferase</fullName>
    </submittedName>
</protein>
<keyword evidence="3" id="KW-1185">Reference proteome</keyword>
<evidence type="ECO:0000313" key="2">
    <source>
        <dbReference type="EMBL" id="MBM5457182.1"/>
    </source>
</evidence>